<dbReference type="GO" id="GO:0001965">
    <property type="term" value="F:G-protein alpha-subunit binding"/>
    <property type="evidence" value="ECO:0007669"/>
    <property type="project" value="TreeGrafter"/>
</dbReference>
<keyword evidence="2" id="KW-0344">Guanine-nucleotide releasing factor</keyword>
<evidence type="ECO:0000313" key="5">
    <source>
        <dbReference type="WBParaSite" id="nRc.2.0.1.t37603-RA"/>
    </source>
</evidence>
<organism evidence="4 5">
    <name type="scientific">Romanomermis culicivorax</name>
    <name type="common">Nematode worm</name>
    <dbReference type="NCBI Taxonomy" id="13658"/>
    <lineage>
        <taxon>Eukaryota</taxon>
        <taxon>Metazoa</taxon>
        <taxon>Ecdysozoa</taxon>
        <taxon>Nematoda</taxon>
        <taxon>Enoplea</taxon>
        <taxon>Dorylaimia</taxon>
        <taxon>Mermithida</taxon>
        <taxon>Mermithoidea</taxon>
        <taxon>Mermithidae</taxon>
        <taxon>Romanomermis</taxon>
    </lineage>
</organism>
<dbReference type="Pfam" id="PF10165">
    <property type="entry name" value="Ric8"/>
    <property type="match status" value="1"/>
</dbReference>
<reference evidence="5" key="1">
    <citation type="submission" date="2022-11" db="UniProtKB">
        <authorList>
            <consortium name="WormBaseParasite"/>
        </authorList>
    </citation>
    <scope>IDENTIFICATION</scope>
</reference>
<dbReference type="GO" id="GO:0005737">
    <property type="term" value="C:cytoplasm"/>
    <property type="evidence" value="ECO:0007669"/>
    <property type="project" value="TreeGrafter"/>
</dbReference>
<dbReference type="GO" id="GO:0005085">
    <property type="term" value="F:guanyl-nucleotide exchange factor activity"/>
    <property type="evidence" value="ECO:0007669"/>
    <property type="project" value="UniProtKB-KW"/>
</dbReference>
<comment type="similarity">
    <text evidence="1">Belongs to the synembryn family.</text>
</comment>
<dbReference type="PANTHER" id="PTHR12425">
    <property type="entry name" value="SYNEMBRYN"/>
    <property type="match status" value="1"/>
</dbReference>
<evidence type="ECO:0000256" key="1">
    <source>
        <dbReference type="ARBA" id="ARBA00009049"/>
    </source>
</evidence>
<sequence>IENQSLENLVPILRTLLFAECGTKEKTEDLRSNIVNLLTAIPSKFYDLLTTTPAKSVDEKLDSTALDILLSFLDGRLDVPVKDQREALSPILALLTDMCRTSKIFRRYVRKIVLPPLRDVHSRPEEVDRMIKYTGFGNAAGMLAYRAKNSINPVLGCTETPRPSPMEGMSDEQKEYETMKLVDEINKLMEVMRLFVNADQLSKFCLFYYQILRNPESLQMH</sequence>
<protein>
    <submittedName>
        <fullName evidence="5">Synembryn-A</fullName>
    </submittedName>
</protein>
<proteinExistence type="inferred from homology"/>
<dbReference type="Proteomes" id="UP000887565">
    <property type="component" value="Unplaced"/>
</dbReference>
<name>A0A915KFL1_ROMCU</name>
<dbReference type="WBParaSite" id="nRc.2.0.1.t37603-RA">
    <property type="protein sequence ID" value="nRc.2.0.1.t37603-RA"/>
    <property type="gene ID" value="nRc.2.0.1.g37603"/>
</dbReference>
<accession>A0A915KFL1</accession>
<dbReference type="InterPro" id="IPR019318">
    <property type="entry name" value="Gua_nucleotide_exch_fac_Ric8"/>
</dbReference>
<keyword evidence="4" id="KW-1185">Reference proteome</keyword>
<dbReference type="GO" id="GO:0007186">
    <property type="term" value="P:G protein-coupled receptor signaling pathway"/>
    <property type="evidence" value="ECO:0007669"/>
    <property type="project" value="TreeGrafter"/>
</dbReference>
<evidence type="ECO:0000256" key="2">
    <source>
        <dbReference type="ARBA" id="ARBA00022658"/>
    </source>
</evidence>
<keyword evidence="3" id="KW-0143">Chaperone</keyword>
<evidence type="ECO:0000313" key="4">
    <source>
        <dbReference type="Proteomes" id="UP000887565"/>
    </source>
</evidence>
<dbReference type="AlphaFoldDB" id="A0A915KFL1"/>
<dbReference type="PANTHER" id="PTHR12425:SF5">
    <property type="entry name" value="SYNEMBRYN"/>
    <property type="match status" value="1"/>
</dbReference>
<evidence type="ECO:0000256" key="3">
    <source>
        <dbReference type="ARBA" id="ARBA00023186"/>
    </source>
</evidence>